<dbReference type="RefSeq" id="WP_225251114.1">
    <property type="nucleotide sequence ID" value="NZ_JAIWIU010000104.1"/>
</dbReference>
<dbReference type="Proteomes" id="UP001199044">
    <property type="component" value="Unassembled WGS sequence"/>
</dbReference>
<accession>A0ABS7YNV6</accession>
<name>A0ABS7YNV6_9VIBR</name>
<organism evidence="1 2">
    <name type="scientific">Vibrio tritonius</name>
    <dbReference type="NCBI Taxonomy" id="1435069"/>
    <lineage>
        <taxon>Bacteria</taxon>
        <taxon>Pseudomonadati</taxon>
        <taxon>Pseudomonadota</taxon>
        <taxon>Gammaproteobacteria</taxon>
        <taxon>Vibrionales</taxon>
        <taxon>Vibrionaceae</taxon>
        <taxon>Vibrio</taxon>
    </lineage>
</organism>
<evidence type="ECO:0000313" key="1">
    <source>
        <dbReference type="EMBL" id="MCA2017369.1"/>
    </source>
</evidence>
<reference evidence="2" key="1">
    <citation type="submission" date="2023-07" db="EMBL/GenBank/DDBJ databases">
        <title>Molecular identification of indigenous halophilic bacteria isolated from red sea cost, biodegradation of synthetic dyes and assessment of degraded metabolite toxicity.</title>
        <authorList>
            <person name="Chaieb K."/>
            <person name="Altayb H.N."/>
        </authorList>
    </citation>
    <scope>NUCLEOTIDE SEQUENCE [LARGE SCALE GENOMIC DNA]</scope>
    <source>
        <strain evidence="2">K20</strain>
    </source>
</reference>
<protein>
    <submittedName>
        <fullName evidence="1">Uncharacterized protein</fullName>
    </submittedName>
</protein>
<dbReference type="EMBL" id="JAIWIU010000104">
    <property type="protein sequence ID" value="MCA2017369.1"/>
    <property type="molecule type" value="Genomic_DNA"/>
</dbReference>
<comment type="caution">
    <text evidence="1">The sequence shown here is derived from an EMBL/GenBank/DDBJ whole genome shotgun (WGS) entry which is preliminary data.</text>
</comment>
<evidence type="ECO:0000313" key="2">
    <source>
        <dbReference type="Proteomes" id="UP001199044"/>
    </source>
</evidence>
<keyword evidence="2" id="KW-1185">Reference proteome</keyword>
<proteinExistence type="predicted"/>
<gene>
    <name evidence="1" type="ORF">LDJ79_14690</name>
</gene>
<sequence length="50" mass="5851">MFNHYYALTAETAALKQIEQEQEKDTPNETEILRQLWVKQAQEDGGLKKN</sequence>